<dbReference type="RefSeq" id="WP_159444167.1">
    <property type="nucleotide sequence ID" value="NZ_CACZYW010000006.1"/>
</dbReference>
<evidence type="ECO:0000256" key="1">
    <source>
        <dbReference type="ARBA" id="ARBA00023015"/>
    </source>
</evidence>
<accession>A0A1T4QBC9</accession>
<dbReference type="Pfam" id="PF13404">
    <property type="entry name" value="HTH_AsnC-type"/>
    <property type="match status" value="1"/>
</dbReference>
<dbReference type="PANTHER" id="PTHR30154">
    <property type="entry name" value="LEUCINE-RESPONSIVE REGULATORY PROTEIN"/>
    <property type="match status" value="1"/>
</dbReference>
<evidence type="ECO:0000256" key="3">
    <source>
        <dbReference type="ARBA" id="ARBA00023163"/>
    </source>
</evidence>
<gene>
    <name evidence="5" type="ORF">SAMN02745110_02329</name>
</gene>
<evidence type="ECO:0000313" key="5">
    <source>
        <dbReference type="EMBL" id="SKA00937.1"/>
    </source>
</evidence>
<dbReference type="GO" id="GO:0005829">
    <property type="term" value="C:cytosol"/>
    <property type="evidence" value="ECO:0007669"/>
    <property type="project" value="TreeGrafter"/>
</dbReference>
<dbReference type="GO" id="GO:0043200">
    <property type="term" value="P:response to amino acid"/>
    <property type="evidence" value="ECO:0007669"/>
    <property type="project" value="TreeGrafter"/>
</dbReference>
<dbReference type="Proteomes" id="UP000189857">
    <property type="component" value="Unassembled WGS sequence"/>
</dbReference>
<keyword evidence="1" id="KW-0805">Transcription regulation</keyword>
<dbReference type="PRINTS" id="PR00033">
    <property type="entry name" value="HTHASNC"/>
</dbReference>
<organism evidence="5 6">
    <name type="scientific">Eubacterium ruminantium</name>
    <dbReference type="NCBI Taxonomy" id="42322"/>
    <lineage>
        <taxon>Bacteria</taxon>
        <taxon>Bacillati</taxon>
        <taxon>Bacillota</taxon>
        <taxon>Clostridia</taxon>
        <taxon>Eubacteriales</taxon>
        <taxon>Eubacteriaceae</taxon>
        <taxon>Eubacterium</taxon>
    </lineage>
</organism>
<dbReference type="EMBL" id="FUXA01000018">
    <property type="protein sequence ID" value="SKA00937.1"/>
    <property type="molecule type" value="Genomic_DNA"/>
</dbReference>
<protein>
    <submittedName>
        <fullName evidence="5">Transcriptional regulator, AsnC family</fullName>
    </submittedName>
</protein>
<dbReference type="PROSITE" id="PS50956">
    <property type="entry name" value="HTH_ASNC_2"/>
    <property type="match status" value="1"/>
</dbReference>
<dbReference type="InterPro" id="IPR000485">
    <property type="entry name" value="AsnC-type_HTH_dom"/>
</dbReference>
<keyword evidence="2" id="KW-0238">DNA-binding</keyword>
<dbReference type="InterPro" id="IPR036390">
    <property type="entry name" value="WH_DNA-bd_sf"/>
</dbReference>
<sequence length="162" mass="18731">MDKTDEKILDLLKGNARMSYQELGDAIGMSRVAAKKRVQKLENEKIIRRYNTYIDRSDEITVLIDIVTVPGRQDEVLKYLLNRTAYIRQIYKTTKANHIHAVAVSDQIANLKYLVKMIQKKCDMDIEEIHCHAVKEVIKDVYGGIRNEPNSESDSDRDNEPH</sequence>
<keyword evidence="6" id="KW-1185">Reference proteome</keyword>
<dbReference type="InterPro" id="IPR036388">
    <property type="entry name" value="WH-like_DNA-bd_sf"/>
</dbReference>
<dbReference type="GO" id="GO:0043565">
    <property type="term" value="F:sequence-specific DNA binding"/>
    <property type="evidence" value="ECO:0007669"/>
    <property type="project" value="InterPro"/>
</dbReference>
<dbReference type="InterPro" id="IPR019888">
    <property type="entry name" value="Tscrpt_reg_AsnC-like"/>
</dbReference>
<dbReference type="SUPFAM" id="SSF46785">
    <property type="entry name" value="Winged helix' DNA-binding domain"/>
    <property type="match status" value="1"/>
</dbReference>
<dbReference type="PANTHER" id="PTHR30154:SF34">
    <property type="entry name" value="TRANSCRIPTIONAL REGULATOR AZLB"/>
    <property type="match status" value="1"/>
</dbReference>
<dbReference type="Gene3D" id="1.10.10.10">
    <property type="entry name" value="Winged helix-like DNA-binding domain superfamily/Winged helix DNA-binding domain"/>
    <property type="match status" value="1"/>
</dbReference>
<proteinExistence type="predicted"/>
<dbReference type="AlphaFoldDB" id="A0A1T4QBC9"/>
<name>A0A1T4QBC9_9FIRM</name>
<evidence type="ECO:0000256" key="2">
    <source>
        <dbReference type="ARBA" id="ARBA00023125"/>
    </source>
</evidence>
<keyword evidence="3" id="KW-0804">Transcription</keyword>
<evidence type="ECO:0000313" key="6">
    <source>
        <dbReference type="Proteomes" id="UP000189857"/>
    </source>
</evidence>
<dbReference type="SMART" id="SM00344">
    <property type="entry name" value="HTH_ASNC"/>
    <property type="match status" value="1"/>
</dbReference>
<feature type="domain" description="HTH asnC-type" evidence="4">
    <location>
        <begin position="1"/>
        <end position="73"/>
    </location>
</feature>
<evidence type="ECO:0000259" key="4">
    <source>
        <dbReference type="PROSITE" id="PS50956"/>
    </source>
</evidence>
<reference evidence="5 6" key="1">
    <citation type="submission" date="2017-02" db="EMBL/GenBank/DDBJ databases">
        <authorList>
            <person name="Peterson S.W."/>
        </authorList>
    </citation>
    <scope>NUCLEOTIDE SEQUENCE [LARGE SCALE GENOMIC DNA]</scope>
    <source>
        <strain evidence="5 6">ATCC 17233</strain>
    </source>
</reference>